<dbReference type="InterPro" id="IPR000182">
    <property type="entry name" value="GNAT_dom"/>
</dbReference>
<evidence type="ECO:0000259" key="3">
    <source>
        <dbReference type="PROSITE" id="PS51186"/>
    </source>
</evidence>
<dbReference type="GeneID" id="42775650"/>
<keyword evidence="5" id="KW-1185">Reference proteome</keyword>
<dbReference type="eggNOG" id="COG0456">
    <property type="taxonomic scope" value="Bacteria"/>
</dbReference>
<feature type="domain" description="N-acetyltransferase" evidence="3">
    <location>
        <begin position="1"/>
        <end position="146"/>
    </location>
</feature>
<dbReference type="NCBIfam" id="NF007853">
    <property type="entry name" value="PRK10562.1"/>
    <property type="match status" value="1"/>
</dbReference>
<dbReference type="InterPro" id="IPR016181">
    <property type="entry name" value="Acyl_CoA_acyltransferase"/>
</dbReference>
<evidence type="ECO:0000313" key="5">
    <source>
        <dbReference type="Proteomes" id="UP000092714"/>
    </source>
</evidence>
<keyword evidence="1 4" id="KW-0808">Transferase</keyword>
<dbReference type="Gene3D" id="3.40.630.30">
    <property type="match status" value="1"/>
</dbReference>
<dbReference type="EMBL" id="MAPZ01000014">
    <property type="protein sequence ID" value="OBY11353.1"/>
    <property type="molecule type" value="Genomic_DNA"/>
</dbReference>
<dbReference type="SUPFAM" id="SSF55729">
    <property type="entry name" value="Acyl-CoA N-acyltransferases (Nat)"/>
    <property type="match status" value="1"/>
</dbReference>
<accession>A0A174UTA3</accession>
<sequence>MYIRKFTEEDIDAVMSIWFRSTIVGHPFIPEFYWRCNYNTVKKEYLPNSKTFVYEDYNTIKGFISIVDDSYIGALFVEPTSQSNGVGKMLLDYVKKEYKDLILSVYKDNEKAYRFYEKALFEPIEERKNEDNGFMEVLMKYTSREI</sequence>
<gene>
    <name evidence="4" type="ORF">CP373A1_05210</name>
</gene>
<dbReference type="AlphaFoldDB" id="A0A174UTA3"/>
<protein>
    <submittedName>
        <fullName evidence="4">Acetyltransferase</fullName>
    </submittedName>
</protein>
<dbReference type="PANTHER" id="PTHR43800">
    <property type="entry name" value="PEPTIDYL-LYSINE N-ACETYLTRANSFERASE YJAB"/>
    <property type="match status" value="1"/>
</dbReference>
<comment type="caution">
    <text evidence="4">The sequence shown here is derived from an EMBL/GenBank/DDBJ whole genome shotgun (WGS) entry which is preliminary data.</text>
</comment>
<dbReference type="Pfam" id="PF13673">
    <property type="entry name" value="Acetyltransf_10"/>
    <property type="match status" value="1"/>
</dbReference>
<dbReference type="RefSeq" id="WP_027097818.1">
    <property type="nucleotide sequence ID" value="NZ_CABJAZ010000002.1"/>
</dbReference>
<evidence type="ECO:0000313" key="4">
    <source>
        <dbReference type="EMBL" id="OBY11353.1"/>
    </source>
</evidence>
<dbReference type="GO" id="GO:0016747">
    <property type="term" value="F:acyltransferase activity, transferring groups other than amino-acyl groups"/>
    <property type="evidence" value="ECO:0007669"/>
    <property type="project" value="InterPro"/>
</dbReference>
<dbReference type="PANTHER" id="PTHR43800:SF1">
    <property type="entry name" value="PEPTIDYL-LYSINE N-ACETYLTRANSFERASE YJAB"/>
    <property type="match status" value="1"/>
</dbReference>
<proteinExistence type="predicted"/>
<keyword evidence="2" id="KW-0012">Acyltransferase</keyword>
<dbReference type="Proteomes" id="UP000092714">
    <property type="component" value="Unassembled WGS sequence"/>
</dbReference>
<evidence type="ECO:0000256" key="2">
    <source>
        <dbReference type="ARBA" id="ARBA00023315"/>
    </source>
</evidence>
<evidence type="ECO:0000256" key="1">
    <source>
        <dbReference type="ARBA" id="ARBA00022679"/>
    </source>
</evidence>
<dbReference type="CDD" id="cd04301">
    <property type="entry name" value="NAT_SF"/>
    <property type="match status" value="1"/>
</dbReference>
<name>A0A174UTA3_9CLOT</name>
<reference evidence="4 5" key="1">
    <citation type="submission" date="2016-06" db="EMBL/GenBank/DDBJ databases">
        <authorList>
            <person name="Kjaerup R.B."/>
            <person name="Dalgaard T.S."/>
            <person name="Juul-Madsen H.R."/>
        </authorList>
    </citation>
    <scope>NUCLEOTIDE SEQUENCE [LARGE SCALE GENOMIC DNA]</scope>
    <source>
        <strain evidence="4 5">373-A1</strain>
    </source>
</reference>
<organism evidence="4 5">
    <name type="scientific">Clostridium paraputrificum</name>
    <dbReference type="NCBI Taxonomy" id="29363"/>
    <lineage>
        <taxon>Bacteria</taxon>
        <taxon>Bacillati</taxon>
        <taxon>Bacillota</taxon>
        <taxon>Clostridia</taxon>
        <taxon>Eubacteriales</taxon>
        <taxon>Clostridiaceae</taxon>
        <taxon>Clostridium</taxon>
    </lineage>
</organism>
<dbReference type="PROSITE" id="PS51186">
    <property type="entry name" value="GNAT"/>
    <property type="match status" value="1"/>
</dbReference>
<dbReference type="OrthoDB" id="88131at2"/>